<dbReference type="AlphaFoldDB" id="A0A0K2JHU8"/>
<dbReference type="STRING" id="273035.SKUN_001122"/>
<sequence length="74" mass="8716">MGTNKKNQIFVKPNLSKIAKGINENSAPIKIAWIIIIIFQFRNLFVIFIITSFALWYLSYYCFLVYGLKKTFLF</sequence>
<reference evidence="2 3" key="1">
    <citation type="journal article" date="2015" name="Genome Announc.">
        <title>Complete Genome Sequence of Spiroplasma kunkelii Strain CR2-3x, Causal Agent of Corn Stunt Disease in Zea mays L.</title>
        <authorList>
            <person name="Davis R.E."/>
            <person name="Shao J."/>
            <person name="Dally E.L."/>
            <person name="Zhao Y."/>
            <person name="Gasparich G.E."/>
            <person name="Gaynor B.J."/>
            <person name="Athey J.C."/>
            <person name="Harrison N.A."/>
            <person name="Donofrio N."/>
        </authorList>
    </citation>
    <scope>NUCLEOTIDE SEQUENCE [LARGE SCALE GENOMIC DNA]</scope>
    <source>
        <strain evidence="2 3">CR2-3x</strain>
    </source>
</reference>
<dbReference type="Proteomes" id="UP000062963">
    <property type="component" value="Chromosome"/>
</dbReference>
<dbReference type="KEGG" id="skn:SKUN_001122"/>
<name>A0A0K2JHU8_SPIKU</name>
<feature type="transmembrane region" description="Helical" evidence="1">
    <location>
        <begin position="45"/>
        <end position="68"/>
    </location>
</feature>
<protein>
    <submittedName>
        <fullName evidence="2">Uncharacterized protein</fullName>
    </submittedName>
</protein>
<keyword evidence="3" id="KW-1185">Reference proteome</keyword>
<accession>A0A0K2JHU8</accession>
<dbReference type="EMBL" id="CP010899">
    <property type="protein sequence ID" value="ALA98008.1"/>
    <property type="molecule type" value="Genomic_DNA"/>
</dbReference>
<keyword evidence="1" id="KW-0472">Membrane</keyword>
<gene>
    <name evidence="2" type="ORF">SKUN_001122</name>
</gene>
<evidence type="ECO:0000256" key="1">
    <source>
        <dbReference type="SAM" id="Phobius"/>
    </source>
</evidence>
<organism evidence="2 3">
    <name type="scientific">Spiroplasma kunkelii CR2-3x</name>
    <dbReference type="NCBI Taxonomy" id="273035"/>
    <lineage>
        <taxon>Bacteria</taxon>
        <taxon>Bacillati</taxon>
        <taxon>Mycoplasmatota</taxon>
        <taxon>Mollicutes</taxon>
        <taxon>Entomoplasmatales</taxon>
        <taxon>Spiroplasmataceae</taxon>
        <taxon>Spiroplasma</taxon>
    </lineage>
</organism>
<proteinExistence type="predicted"/>
<keyword evidence="1" id="KW-0812">Transmembrane</keyword>
<keyword evidence="1" id="KW-1133">Transmembrane helix</keyword>
<evidence type="ECO:0000313" key="3">
    <source>
        <dbReference type="Proteomes" id="UP000062963"/>
    </source>
</evidence>
<evidence type="ECO:0000313" key="2">
    <source>
        <dbReference type="EMBL" id="ALA98008.1"/>
    </source>
</evidence>